<dbReference type="GeneID" id="86843998"/>
<dbReference type="InterPro" id="IPR042216">
    <property type="entry name" value="MitoNEET_CISD"/>
</dbReference>
<evidence type="ECO:0000256" key="3">
    <source>
        <dbReference type="ARBA" id="ARBA00023004"/>
    </source>
</evidence>
<dbReference type="GO" id="GO:0051537">
    <property type="term" value="F:2 iron, 2 sulfur cluster binding"/>
    <property type="evidence" value="ECO:0007669"/>
    <property type="project" value="UniProtKB-KW"/>
</dbReference>
<dbReference type="EMBL" id="PNFZ01000002">
    <property type="protein sequence ID" value="PMB98907.1"/>
    <property type="molecule type" value="Genomic_DNA"/>
</dbReference>
<protein>
    <recommendedName>
        <fullName evidence="6">Iron-binding zinc finger CDGSH type domain-containing protein</fullName>
    </recommendedName>
</protein>
<feature type="domain" description="Iron-binding zinc finger CDGSH type" evidence="6">
    <location>
        <begin position="18"/>
        <end position="61"/>
    </location>
</feature>
<dbReference type="InterPro" id="IPR018967">
    <property type="entry name" value="FeS-contain_CDGSH-typ"/>
</dbReference>
<evidence type="ECO:0000259" key="6">
    <source>
        <dbReference type="Pfam" id="PF09360"/>
    </source>
</evidence>
<keyword evidence="8" id="KW-1185">Reference proteome</keyword>
<accession>A0A2N6PJQ6</accession>
<organism evidence="7 8">
    <name type="scientific">Brevibacterium luteolum</name>
    <dbReference type="NCBI Taxonomy" id="199591"/>
    <lineage>
        <taxon>Bacteria</taxon>
        <taxon>Bacillati</taxon>
        <taxon>Actinomycetota</taxon>
        <taxon>Actinomycetes</taxon>
        <taxon>Micrococcales</taxon>
        <taxon>Brevibacteriaceae</taxon>
        <taxon>Brevibacterium</taxon>
    </lineage>
</organism>
<dbReference type="AlphaFoldDB" id="A0A2N6PJQ6"/>
<dbReference type="OrthoDB" id="9800162at2"/>
<dbReference type="Pfam" id="PF09360">
    <property type="entry name" value="zf-CDGSH"/>
    <property type="match status" value="1"/>
</dbReference>
<dbReference type="RefSeq" id="WP_102161736.1">
    <property type="nucleotide sequence ID" value="NZ_JALXLX010000058.1"/>
</dbReference>
<evidence type="ECO:0000256" key="5">
    <source>
        <dbReference type="SAM" id="MobiDB-lite"/>
    </source>
</evidence>
<keyword evidence="4" id="KW-0411">Iron-sulfur</keyword>
<comment type="caution">
    <text evidence="7">The sequence shown here is derived from an EMBL/GenBank/DDBJ whole genome shotgun (WGS) entry which is preliminary data.</text>
</comment>
<evidence type="ECO:0000313" key="7">
    <source>
        <dbReference type="EMBL" id="PMB98907.1"/>
    </source>
</evidence>
<keyword evidence="2" id="KW-0479">Metal-binding</keyword>
<keyword evidence="1" id="KW-0001">2Fe-2S</keyword>
<sequence>MTITPTLVNTTITPCPGGPLLVRGEFVLAGEEDGQWKRPRPNVVALCRCGASGIPPLCDGSRNLIGSHAPGAASKVLPARLPDNTDQTPRPAVG</sequence>
<evidence type="ECO:0000256" key="1">
    <source>
        <dbReference type="ARBA" id="ARBA00022714"/>
    </source>
</evidence>
<dbReference type="Gene3D" id="3.40.5.90">
    <property type="entry name" value="CDGSH iron-sulfur domain, mitoNEET-type"/>
    <property type="match status" value="1"/>
</dbReference>
<reference evidence="7 8" key="1">
    <citation type="submission" date="2017-09" db="EMBL/GenBank/DDBJ databases">
        <title>Bacterial strain isolated from the female urinary microbiota.</title>
        <authorList>
            <person name="Thomas-White K."/>
            <person name="Kumar N."/>
            <person name="Forster S."/>
            <person name="Putonti C."/>
            <person name="Lawley T."/>
            <person name="Wolfe A.J."/>
        </authorList>
    </citation>
    <scope>NUCLEOTIDE SEQUENCE [LARGE SCALE GENOMIC DNA]</scope>
    <source>
        <strain evidence="7 8">UMB0680</strain>
    </source>
</reference>
<proteinExistence type="predicted"/>
<feature type="region of interest" description="Disordered" evidence="5">
    <location>
        <begin position="73"/>
        <end position="94"/>
    </location>
</feature>
<evidence type="ECO:0000256" key="4">
    <source>
        <dbReference type="ARBA" id="ARBA00023014"/>
    </source>
</evidence>
<evidence type="ECO:0000256" key="2">
    <source>
        <dbReference type="ARBA" id="ARBA00022723"/>
    </source>
</evidence>
<dbReference type="GO" id="GO:0046872">
    <property type="term" value="F:metal ion binding"/>
    <property type="evidence" value="ECO:0007669"/>
    <property type="project" value="UniProtKB-KW"/>
</dbReference>
<name>A0A2N6PJQ6_9MICO</name>
<gene>
    <name evidence="7" type="ORF">CJ198_06375</name>
</gene>
<evidence type="ECO:0000313" key="8">
    <source>
        <dbReference type="Proteomes" id="UP000235703"/>
    </source>
</evidence>
<dbReference type="GO" id="GO:0005737">
    <property type="term" value="C:cytoplasm"/>
    <property type="evidence" value="ECO:0007669"/>
    <property type="project" value="UniProtKB-ARBA"/>
</dbReference>
<keyword evidence="3" id="KW-0408">Iron</keyword>
<dbReference type="Proteomes" id="UP000235703">
    <property type="component" value="Unassembled WGS sequence"/>
</dbReference>